<evidence type="ECO:0000313" key="4">
    <source>
        <dbReference type="Proteomes" id="UP000294412"/>
    </source>
</evidence>
<dbReference type="EMBL" id="LR217703">
    <property type="protein sequence ID" value="VFP79866.1"/>
    <property type="molecule type" value="Genomic_DNA"/>
</dbReference>
<organism evidence="3 4">
    <name type="scientific">Candidatus Erwinia haradaeae</name>
    <dbReference type="NCBI Taxonomy" id="1922217"/>
    <lineage>
        <taxon>Bacteria</taxon>
        <taxon>Pseudomonadati</taxon>
        <taxon>Pseudomonadota</taxon>
        <taxon>Gammaproteobacteria</taxon>
        <taxon>Enterobacterales</taxon>
        <taxon>Erwiniaceae</taxon>
        <taxon>Erwinia</taxon>
    </lineage>
</organism>
<dbReference type="PROSITE" id="PS51257">
    <property type="entry name" value="PROKAR_LIPOPROTEIN"/>
    <property type="match status" value="1"/>
</dbReference>
<dbReference type="PANTHER" id="PTHR30035">
    <property type="entry name" value="LIPOPROTEIN VACJ-RELATED"/>
    <property type="match status" value="1"/>
</dbReference>
<dbReference type="Pfam" id="PF04333">
    <property type="entry name" value="MlaA"/>
    <property type="match status" value="1"/>
</dbReference>
<dbReference type="RefSeq" id="WP_157993607.1">
    <property type="nucleotide sequence ID" value="NZ_LR217703.1"/>
</dbReference>
<comment type="similarity">
    <text evidence="1">Belongs to the MlaA family.</text>
</comment>
<keyword evidence="2" id="KW-0732">Signal</keyword>
<gene>
    <name evidence="3" type="primary">mlaA</name>
    <name evidence="3" type="ORF">ERCICUMA2628_402</name>
</gene>
<dbReference type="Proteomes" id="UP000294412">
    <property type="component" value="Chromosome"/>
</dbReference>
<dbReference type="InterPro" id="IPR007428">
    <property type="entry name" value="MlaA"/>
</dbReference>
<proteinExistence type="inferred from homology"/>
<keyword evidence="3" id="KW-0449">Lipoprotein</keyword>
<dbReference type="PRINTS" id="PR01805">
    <property type="entry name" value="VACJLIPOPROT"/>
</dbReference>
<dbReference type="GO" id="GO:0120010">
    <property type="term" value="P:intermembrane phospholipid transfer"/>
    <property type="evidence" value="ECO:0007669"/>
    <property type="project" value="TreeGrafter"/>
</dbReference>
<evidence type="ECO:0000256" key="1">
    <source>
        <dbReference type="ARBA" id="ARBA00010634"/>
    </source>
</evidence>
<name>A0A451D2I8_9GAMM</name>
<dbReference type="AlphaFoldDB" id="A0A451D2I8"/>
<protein>
    <submittedName>
        <fullName evidence="3">Intermembrane phospholipid transport system lipoprotein MlaA</fullName>
    </submittedName>
</protein>
<evidence type="ECO:0000313" key="3">
    <source>
        <dbReference type="EMBL" id="VFP79866.1"/>
    </source>
</evidence>
<reference evidence="3 4" key="1">
    <citation type="submission" date="2019-02" db="EMBL/GenBank/DDBJ databases">
        <authorList>
            <person name="Manzano-Marin A."/>
            <person name="Manzano-Marin A."/>
        </authorList>
    </citation>
    <scope>NUCLEOTIDE SEQUENCE [LARGE SCALE GENOMIC DNA]</scope>
    <source>
        <strain evidence="3 4">ErCicuneomaculata</strain>
    </source>
</reference>
<dbReference type="PANTHER" id="PTHR30035:SF3">
    <property type="entry name" value="INTERMEMBRANE PHOSPHOLIPID TRANSPORT SYSTEM LIPOPROTEIN MLAA"/>
    <property type="match status" value="1"/>
</dbReference>
<sequence precursor="true">MNYHLARLVLLGFLMTGCVSKPEIYEKTEEYSDPLESFNRIIFQWNYDVIDPYIIRPLALLWRDFLPFPVRYGLINFTSNLSEPSSMINYLIEGNPYQAALHFNRFLLNTILGMGGFIDVASMANDKLEKQDSRTFGSTLGYYNIGYGLYIVIPCYGRFTPREDLGGLVDYMYFPFRWFNWWMSASKWLLEGIESRAQLLDYDIIVREVKDPYAFMRTTYFQHHNFLTRKAHLPVQENANYAEMQSIITEIDVS</sequence>
<accession>A0A451D2I8</accession>
<dbReference type="GO" id="GO:0016020">
    <property type="term" value="C:membrane"/>
    <property type="evidence" value="ECO:0007669"/>
    <property type="project" value="InterPro"/>
</dbReference>
<dbReference type="OrthoDB" id="9785326at2"/>
<evidence type="ECO:0000256" key="2">
    <source>
        <dbReference type="ARBA" id="ARBA00022729"/>
    </source>
</evidence>